<name>A0A2H1WZ96_SPOFR</name>
<evidence type="ECO:0000256" key="2">
    <source>
        <dbReference type="SAM" id="SignalP"/>
    </source>
</evidence>
<dbReference type="Pfam" id="PF01395">
    <property type="entry name" value="PBP_GOBP"/>
    <property type="match status" value="1"/>
</dbReference>
<accession>A0A2H1WZ96</accession>
<gene>
    <name evidence="3" type="primary">SFRICE042073.2</name>
    <name evidence="3" type="ORF">SFRICE_042073.2</name>
</gene>
<proteinExistence type="predicted"/>
<dbReference type="CDD" id="cd23992">
    <property type="entry name" value="PBP_GOBP"/>
    <property type="match status" value="1"/>
</dbReference>
<sequence>MTKMAKFACLVLCVVAATLGSIHVANGETLRESLRPVIVACSKEHGVTDEEIQAAKEAGSPASIKPCFIACVFKKAGFLDDQGQVDIETGLKNLRQFVKDDEQYKKLEEVSKLCSFVKDKEVSDGTAGCEKGALLAGCFLDHKTRIII</sequence>
<dbReference type="GO" id="GO:0005549">
    <property type="term" value="F:odorant binding"/>
    <property type="evidence" value="ECO:0007669"/>
    <property type="project" value="InterPro"/>
</dbReference>
<dbReference type="GO" id="GO:0007608">
    <property type="term" value="P:sensory perception of smell"/>
    <property type="evidence" value="ECO:0007669"/>
    <property type="project" value="TreeGrafter"/>
</dbReference>
<dbReference type="EMBL" id="ODYU01012163">
    <property type="protein sequence ID" value="SOQ58322.1"/>
    <property type="molecule type" value="Genomic_DNA"/>
</dbReference>
<reference evidence="3" key="1">
    <citation type="submission" date="2016-07" db="EMBL/GenBank/DDBJ databases">
        <authorList>
            <person name="Bretaudeau A."/>
        </authorList>
    </citation>
    <scope>NUCLEOTIDE SEQUENCE</scope>
    <source>
        <strain evidence="3">Rice</strain>
        <tissue evidence="3">Whole body</tissue>
    </source>
</reference>
<dbReference type="SMART" id="SM00708">
    <property type="entry name" value="PhBP"/>
    <property type="match status" value="1"/>
</dbReference>
<dbReference type="InterPro" id="IPR006170">
    <property type="entry name" value="PBP/GOBP"/>
</dbReference>
<feature type="signal peptide" evidence="2">
    <location>
        <begin position="1"/>
        <end position="27"/>
    </location>
</feature>
<dbReference type="SUPFAM" id="SSF47565">
    <property type="entry name" value="Insect pheromone/odorant-binding proteins"/>
    <property type="match status" value="1"/>
</dbReference>
<feature type="chain" id="PRO_5013917427" evidence="2">
    <location>
        <begin position="28"/>
        <end position="148"/>
    </location>
</feature>
<dbReference type="AlphaFoldDB" id="A0A2H1WZ96"/>
<protein>
    <submittedName>
        <fullName evidence="3">SFRICE042073.2</fullName>
    </submittedName>
</protein>
<dbReference type="InterPro" id="IPR036728">
    <property type="entry name" value="PBP_GOBP_sf"/>
</dbReference>
<evidence type="ECO:0000313" key="3">
    <source>
        <dbReference type="EMBL" id="SOQ58322.1"/>
    </source>
</evidence>
<dbReference type="GO" id="GO:0005615">
    <property type="term" value="C:extracellular space"/>
    <property type="evidence" value="ECO:0007669"/>
    <property type="project" value="TreeGrafter"/>
</dbReference>
<dbReference type="PANTHER" id="PTHR11857">
    <property type="entry name" value="ODORANT BINDING PROTEIN-RELATED"/>
    <property type="match status" value="1"/>
</dbReference>
<keyword evidence="1 2" id="KW-0732">Signal</keyword>
<dbReference type="Gene3D" id="1.10.238.20">
    <property type="entry name" value="Pheromone/general odorant binding protein domain"/>
    <property type="match status" value="1"/>
</dbReference>
<evidence type="ECO:0000256" key="1">
    <source>
        <dbReference type="ARBA" id="ARBA00022729"/>
    </source>
</evidence>
<organism evidence="3">
    <name type="scientific">Spodoptera frugiperda</name>
    <name type="common">Fall armyworm</name>
    <dbReference type="NCBI Taxonomy" id="7108"/>
    <lineage>
        <taxon>Eukaryota</taxon>
        <taxon>Metazoa</taxon>
        <taxon>Ecdysozoa</taxon>
        <taxon>Arthropoda</taxon>
        <taxon>Hexapoda</taxon>
        <taxon>Insecta</taxon>
        <taxon>Pterygota</taxon>
        <taxon>Neoptera</taxon>
        <taxon>Endopterygota</taxon>
        <taxon>Lepidoptera</taxon>
        <taxon>Glossata</taxon>
        <taxon>Ditrysia</taxon>
        <taxon>Noctuoidea</taxon>
        <taxon>Noctuidae</taxon>
        <taxon>Amphipyrinae</taxon>
        <taxon>Spodoptera</taxon>
    </lineage>
</organism>